<name>A0ABD6XUP5_ENTAG</name>
<dbReference type="AlphaFoldDB" id="A0ABD6XUP5"/>
<evidence type="ECO:0000313" key="3">
    <source>
        <dbReference type="EMBL" id="PWJ81938.1"/>
    </source>
</evidence>
<dbReference type="Proteomes" id="UP000245996">
    <property type="component" value="Unassembled WGS sequence"/>
</dbReference>
<proteinExistence type="inferred from homology"/>
<gene>
    <name evidence="3" type="ORF">C7430_102263</name>
</gene>
<accession>A0ABD6XUP5</accession>
<dbReference type="InterPro" id="IPR001920">
    <property type="entry name" value="Asp/Glu_race"/>
</dbReference>
<dbReference type="Gene3D" id="3.40.50.1860">
    <property type="match status" value="2"/>
</dbReference>
<dbReference type="EMBL" id="QGHE01000002">
    <property type="protein sequence ID" value="PWJ81938.1"/>
    <property type="molecule type" value="Genomic_DNA"/>
</dbReference>
<organism evidence="3 4">
    <name type="scientific">Enterobacter agglomerans</name>
    <name type="common">Erwinia herbicola</name>
    <name type="synonym">Pantoea agglomerans</name>
    <dbReference type="NCBI Taxonomy" id="549"/>
    <lineage>
        <taxon>Bacteria</taxon>
        <taxon>Pseudomonadati</taxon>
        <taxon>Pseudomonadota</taxon>
        <taxon>Gammaproteobacteria</taxon>
        <taxon>Enterobacterales</taxon>
        <taxon>Erwiniaceae</taxon>
        <taxon>Pantoea</taxon>
        <taxon>Pantoea agglomerans group</taxon>
    </lineage>
</organism>
<sequence length="230" mass="25572">MKVIGLLGGMSWESTALYYRILNQQVKQRLGGLHSAELVLYSVDFQRIEQLQAAGEWQQAGEILAEAARNLERAGAQFIVLCTNTMHKVASQISAATGIPLLHIADATGRRIQQAGVRKIGLLATRFTMEQDFYRGRLQQQFGLEVITPDREDRIFVHEVIYYELCRGEINPASRRRYGEIMQQLVAQGAEAIILGCTEITLLVDATDASVPLFDTTLIHAEEAVTQALA</sequence>
<dbReference type="SUPFAM" id="SSF53681">
    <property type="entry name" value="Aspartate/glutamate racemase"/>
    <property type="match status" value="2"/>
</dbReference>
<reference evidence="3 4" key="1">
    <citation type="submission" date="2018-05" db="EMBL/GenBank/DDBJ databases">
        <title>Genomic Encyclopedia of Type Strains, Phase IV (KMG-V): Genome sequencing to study the core and pangenomes of soil and plant-associated prokaryotes.</title>
        <authorList>
            <person name="Whitman W."/>
        </authorList>
    </citation>
    <scope>NUCLEOTIDE SEQUENCE [LARGE SCALE GENOMIC DNA]</scope>
    <source>
        <strain evidence="3 4">PNG 92-11</strain>
    </source>
</reference>
<evidence type="ECO:0000256" key="1">
    <source>
        <dbReference type="ARBA" id="ARBA00007847"/>
    </source>
</evidence>
<dbReference type="NCBIfam" id="TIGR00035">
    <property type="entry name" value="asp_race"/>
    <property type="match status" value="1"/>
</dbReference>
<dbReference type="GO" id="GO:0016853">
    <property type="term" value="F:isomerase activity"/>
    <property type="evidence" value="ECO:0007669"/>
    <property type="project" value="UniProtKB-KW"/>
</dbReference>
<evidence type="ECO:0000313" key="4">
    <source>
        <dbReference type="Proteomes" id="UP000245996"/>
    </source>
</evidence>
<dbReference type="InterPro" id="IPR015942">
    <property type="entry name" value="Asp/Glu/hydantoin_racemase"/>
</dbReference>
<comment type="similarity">
    <text evidence="1">Belongs to the aspartate/glutamate racemases family.</text>
</comment>
<comment type="caution">
    <text evidence="3">The sequence shown here is derived from an EMBL/GenBank/DDBJ whole genome shotgun (WGS) entry which is preliminary data.</text>
</comment>
<keyword evidence="2" id="KW-0413">Isomerase</keyword>
<evidence type="ECO:0000256" key="2">
    <source>
        <dbReference type="ARBA" id="ARBA00023235"/>
    </source>
</evidence>
<dbReference type="Pfam" id="PF01177">
    <property type="entry name" value="Asp_Glu_race"/>
    <property type="match status" value="1"/>
</dbReference>
<dbReference type="PANTHER" id="PTHR21198">
    <property type="entry name" value="GLUTAMATE RACEMASE"/>
    <property type="match status" value="1"/>
</dbReference>
<dbReference type="RefSeq" id="WP_109651415.1">
    <property type="nucleotide sequence ID" value="NZ_CP134762.1"/>
</dbReference>
<protein>
    <submittedName>
        <fullName evidence="3">Aspartate racemase</fullName>
    </submittedName>
</protein>
<dbReference type="InterPro" id="IPR004380">
    <property type="entry name" value="Asp_race"/>
</dbReference>
<dbReference type="PANTHER" id="PTHR21198:SF7">
    <property type="entry name" value="ASPARTATE-GLUTAMATE RACEMASE FAMILY"/>
    <property type="match status" value="1"/>
</dbReference>